<gene>
    <name evidence="2" type="ORF">COT75_03860</name>
</gene>
<comment type="caution">
    <text evidence="2">The sequence shown here is derived from an EMBL/GenBank/DDBJ whole genome shotgun (WGS) entry which is preliminary data.</text>
</comment>
<evidence type="ECO:0000256" key="1">
    <source>
        <dbReference type="SAM" id="Phobius"/>
    </source>
</evidence>
<feature type="transmembrane region" description="Helical" evidence="1">
    <location>
        <begin position="6"/>
        <end position="29"/>
    </location>
</feature>
<dbReference type="AlphaFoldDB" id="A0A2H0W8J2"/>
<evidence type="ECO:0000313" key="3">
    <source>
        <dbReference type="Proteomes" id="UP000230093"/>
    </source>
</evidence>
<protein>
    <submittedName>
        <fullName evidence="2">DUF2177 domain-containing protein</fullName>
    </submittedName>
</protein>
<proteinExistence type="predicted"/>
<keyword evidence="1" id="KW-0812">Transmembrane</keyword>
<sequence length="130" mass="14558">MFLKTYLITLPVFLAIDFVWLTLIARKFYVQNLGYLMKTNVNFVAAGLFYLLFVVGLVVFSVLPALEKNSWIQALLLGALLGLISYATYDLTNLATIKDWPLLVTIVDMVWGTVLGALVSLVSYFIVSKI</sequence>
<name>A0A2H0W8J2_9BACT</name>
<keyword evidence="1" id="KW-1133">Transmembrane helix</keyword>
<evidence type="ECO:0000313" key="2">
    <source>
        <dbReference type="EMBL" id="PIS08972.1"/>
    </source>
</evidence>
<reference evidence="3" key="1">
    <citation type="submission" date="2017-09" db="EMBL/GenBank/DDBJ databases">
        <title>Depth-based differentiation of microbial function through sediment-hosted aquifers and enrichment of novel symbionts in the deep terrestrial subsurface.</title>
        <authorList>
            <person name="Probst A.J."/>
            <person name="Ladd B."/>
            <person name="Jarett J.K."/>
            <person name="Geller-Mcgrath D.E."/>
            <person name="Sieber C.M.K."/>
            <person name="Emerson J.B."/>
            <person name="Anantharaman K."/>
            <person name="Thomas B.C."/>
            <person name="Malmstrom R."/>
            <person name="Stieglmeier M."/>
            <person name="Klingl A."/>
            <person name="Woyke T."/>
            <person name="Ryan C.M."/>
            <person name="Banfield J.F."/>
        </authorList>
    </citation>
    <scope>NUCLEOTIDE SEQUENCE [LARGE SCALE GENOMIC DNA]</scope>
</reference>
<organism evidence="2 3">
    <name type="scientific">Candidatus Beckwithbacteria bacterium CG10_big_fil_rev_8_21_14_0_10_34_10</name>
    <dbReference type="NCBI Taxonomy" id="1974495"/>
    <lineage>
        <taxon>Bacteria</taxon>
        <taxon>Candidatus Beckwithiibacteriota</taxon>
    </lineage>
</organism>
<dbReference type="InterPro" id="IPR018687">
    <property type="entry name" value="DUF2177_membr"/>
</dbReference>
<feature type="transmembrane region" description="Helical" evidence="1">
    <location>
        <begin position="41"/>
        <end position="65"/>
    </location>
</feature>
<feature type="transmembrane region" description="Helical" evidence="1">
    <location>
        <begin position="101"/>
        <end position="127"/>
    </location>
</feature>
<accession>A0A2H0W8J2</accession>
<keyword evidence="1" id="KW-0472">Membrane</keyword>
<feature type="transmembrane region" description="Helical" evidence="1">
    <location>
        <begin position="71"/>
        <end position="89"/>
    </location>
</feature>
<dbReference type="Proteomes" id="UP000230093">
    <property type="component" value="Unassembled WGS sequence"/>
</dbReference>
<dbReference type="Pfam" id="PF09945">
    <property type="entry name" value="DUF2177"/>
    <property type="match status" value="1"/>
</dbReference>
<dbReference type="EMBL" id="PEZT01000023">
    <property type="protein sequence ID" value="PIS08972.1"/>
    <property type="molecule type" value="Genomic_DNA"/>
</dbReference>